<keyword evidence="3" id="KW-0175">Coiled coil</keyword>
<dbReference type="SUPFAM" id="SSF81901">
    <property type="entry name" value="HCP-like"/>
    <property type="match status" value="4"/>
</dbReference>
<evidence type="ECO:0000313" key="6">
    <source>
        <dbReference type="Proteomes" id="UP001470230"/>
    </source>
</evidence>
<accession>A0ABR2GZS9</accession>
<comment type="similarity">
    <text evidence="1">Belongs to the sel-1 family.</text>
</comment>
<evidence type="ECO:0000256" key="1">
    <source>
        <dbReference type="ARBA" id="ARBA00038101"/>
    </source>
</evidence>
<evidence type="ECO:0000313" key="5">
    <source>
        <dbReference type="EMBL" id="KAK8839434.1"/>
    </source>
</evidence>
<gene>
    <name evidence="5" type="ORF">M9Y10_031786</name>
</gene>
<comment type="caution">
    <text evidence="5">The sequence shown here is derived from an EMBL/GenBank/DDBJ whole genome shotgun (WGS) entry which is preliminary data.</text>
</comment>
<dbReference type="PANTHER" id="PTHR11102">
    <property type="entry name" value="SEL-1-LIKE PROTEIN"/>
    <property type="match status" value="1"/>
</dbReference>
<feature type="repeat" description="TPR" evidence="2">
    <location>
        <begin position="349"/>
        <end position="382"/>
    </location>
</feature>
<feature type="domain" description="Protein kinase" evidence="4">
    <location>
        <begin position="1"/>
        <end position="229"/>
    </location>
</feature>
<dbReference type="SMART" id="SM00671">
    <property type="entry name" value="SEL1"/>
    <property type="match status" value="14"/>
</dbReference>
<name>A0ABR2GZS9_9EUKA</name>
<organism evidence="5 6">
    <name type="scientific">Tritrichomonas musculus</name>
    <dbReference type="NCBI Taxonomy" id="1915356"/>
    <lineage>
        <taxon>Eukaryota</taxon>
        <taxon>Metamonada</taxon>
        <taxon>Parabasalia</taxon>
        <taxon>Tritrichomonadida</taxon>
        <taxon>Tritrichomonadidae</taxon>
        <taxon>Tritrichomonas</taxon>
    </lineage>
</organism>
<feature type="coiled-coil region" evidence="3">
    <location>
        <begin position="355"/>
        <end position="382"/>
    </location>
</feature>
<dbReference type="PROSITE" id="PS00108">
    <property type="entry name" value="PROTEIN_KINASE_ST"/>
    <property type="match status" value="1"/>
</dbReference>
<evidence type="ECO:0000256" key="3">
    <source>
        <dbReference type="SAM" id="Coils"/>
    </source>
</evidence>
<feature type="coiled-coil region" evidence="3">
    <location>
        <begin position="237"/>
        <end position="271"/>
    </location>
</feature>
<protein>
    <recommendedName>
        <fullName evidence="4">Protein kinase domain-containing protein</fullName>
    </recommendedName>
</protein>
<dbReference type="Pfam" id="PF08238">
    <property type="entry name" value="Sel1"/>
    <property type="match status" value="13"/>
</dbReference>
<sequence length="828" mass="92845">MKKISKYDKTHFNREVGILARLDHPCVLGFRGFSLPYKNKPAIIMTEFLPNGDLTAAVTKSPPEWDLTKQMINMYGIAKGMEYCHAHNILHRDLKPDNILLDSRYEPHIADFGLSKITDPSAQLLQSMNLGTPTYSAPEFLDGLECDEKMDVYSYAIIVFFIFTKTTPYSKVKQAEFINYITHGLRDDIPEYVPELYQSLITSCWSQSVNERPSFSEIVAALSDPENYLEGINVEEYEEYKNRVDNCVRLNEEKEEEEKKKNDEMAQLTKEQVDTEVDGFIEKATKYEEENDMKNAAIFYAKAADRNDPRGRFNYGKLLKMGAGVKLSLPLAEINFRAVSEMTDCELSLISLVELGKVHEMMEDYEDALDDYEEAMNRGSDEGRSYYARMLAYGIGCDSEEEKAVELLNASVDNNDGLAMAFLGKLYLEGKGVEKDLNKAIELLTKSSDLNCAEGCNELAECYLNGVGVSVDLQKAADLFLESADQSNVVGLLKLAKMAKEGLGIKQDFKYAIELLHRASRLGCIEADVEAGHFFFEKEKDSMAFKCFKKAADAGYGEGEAMLGKFYRYGIGVDVDYQSAVHYLKSGAEHNNAEAMQILGRCYEEGQGVKKNLKKAVEWYSKSADLNFLSGIDCYARCLFDGIGLKKPNPQRAIQMFKKSADLGNFASAFNLAVILKDGKPEDDIQPDLNEAFKYFKMAADDGNSTALLQVARMLKEGRGTSKNISEAAELFEKIVQNSEDEIVKSDAALELASIHFNKQVPNYDMKIAAKYFKVAADLGDTYAQTNYGYMLETGTGTLKNIDQAKKYFKMAADKGNEYAIGRLEALQ</sequence>
<dbReference type="InterPro" id="IPR011990">
    <property type="entry name" value="TPR-like_helical_dom_sf"/>
</dbReference>
<dbReference type="Gene3D" id="1.25.40.10">
    <property type="entry name" value="Tetratricopeptide repeat domain"/>
    <property type="match status" value="4"/>
</dbReference>
<dbReference type="InterPro" id="IPR006597">
    <property type="entry name" value="Sel1-like"/>
</dbReference>
<dbReference type="EMBL" id="JAPFFF010000051">
    <property type="protein sequence ID" value="KAK8839434.1"/>
    <property type="molecule type" value="Genomic_DNA"/>
</dbReference>
<dbReference type="PROSITE" id="PS50005">
    <property type="entry name" value="TPR"/>
    <property type="match status" value="1"/>
</dbReference>
<dbReference type="Pfam" id="PF07714">
    <property type="entry name" value="PK_Tyr_Ser-Thr"/>
    <property type="match status" value="1"/>
</dbReference>
<reference evidence="5 6" key="1">
    <citation type="submission" date="2024-04" db="EMBL/GenBank/DDBJ databases">
        <title>Tritrichomonas musculus Genome.</title>
        <authorList>
            <person name="Alves-Ferreira E."/>
            <person name="Grigg M."/>
            <person name="Lorenzi H."/>
            <person name="Galac M."/>
        </authorList>
    </citation>
    <scope>NUCLEOTIDE SEQUENCE [LARGE SCALE GENOMIC DNA]</scope>
    <source>
        <strain evidence="5 6">EAF2021</strain>
    </source>
</reference>
<proteinExistence type="inferred from homology"/>
<dbReference type="SUPFAM" id="SSF56112">
    <property type="entry name" value="Protein kinase-like (PK-like)"/>
    <property type="match status" value="1"/>
</dbReference>
<dbReference type="InterPro" id="IPR011009">
    <property type="entry name" value="Kinase-like_dom_sf"/>
</dbReference>
<dbReference type="Gene3D" id="1.10.510.10">
    <property type="entry name" value="Transferase(Phosphotransferase) domain 1"/>
    <property type="match status" value="1"/>
</dbReference>
<dbReference type="SMART" id="SM00220">
    <property type="entry name" value="S_TKc"/>
    <property type="match status" value="1"/>
</dbReference>
<evidence type="ECO:0000256" key="2">
    <source>
        <dbReference type="PROSITE-ProRule" id="PRU00339"/>
    </source>
</evidence>
<dbReference type="InterPro" id="IPR008271">
    <property type="entry name" value="Ser/Thr_kinase_AS"/>
</dbReference>
<keyword evidence="2" id="KW-0802">TPR repeat</keyword>
<dbReference type="InterPro" id="IPR019734">
    <property type="entry name" value="TPR_rpt"/>
</dbReference>
<dbReference type="PROSITE" id="PS50011">
    <property type="entry name" value="PROTEIN_KINASE_DOM"/>
    <property type="match status" value="1"/>
</dbReference>
<evidence type="ECO:0000259" key="4">
    <source>
        <dbReference type="PROSITE" id="PS50011"/>
    </source>
</evidence>
<keyword evidence="6" id="KW-1185">Reference proteome</keyword>
<dbReference type="Proteomes" id="UP001470230">
    <property type="component" value="Unassembled WGS sequence"/>
</dbReference>
<dbReference type="PANTHER" id="PTHR11102:SF160">
    <property type="entry name" value="ERAD-ASSOCIATED E3 UBIQUITIN-PROTEIN LIGASE COMPONENT HRD3"/>
    <property type="match status" value="1"/>
</dbReference>
<dbReference type="InterPro" id="IPR000719">
    <property type="entry name" value="Prot_kinase_dom"/>
</dbReference>
<dbReference type="InterPro" id="IPR050767">
    <property type="entry name" value="Sel1_AlgK"/>
</dbReference>
<dbReference type="InterPro" id="IPR001245">
    <property type="entry name" value="Ser-Thr/Tyr_kinase_cat_dom"/>
</dbReference>